<sequence>MALLIYLRKGPTESIDWAKREIYLDQSFYELLFRLHENSKLSSPLRQLVSIGYGEECVINNKHISAMLVEAASLAQNSFEHPQLEAFLGVLRKAAEGNCDLAIAGDMYPDLSNRRTTCIL</sequence>
<protein>
    <submittedName>
        <fullName evidence="1">Uncharacterized protein</fullName>
    </submittedName>
</protein>
<gene>
    <name evidence="1" type="ORF">RZS32_001345</name>
</gene>
<dbReference type="EMBL" id="CP146606">
    <property type="protein sequence ID" value="WYK18559.1"/>
    <property type="molecule type" value="Genomic_DNA"/>
</dbReference>
<proteinExistence type="predicted"/>
<dbReference type="Proteomes" id="UP001281305">
    <property type="component" value="Chromosome"/>
</dbReference>
<evidence type="ECO:0000313" key="1">
    <source>
        <dbReference type="EMBL" id="WYK18559.1"/>
    </source>
</evidence>
<dbReference type="RefSeq" id="WP_317055242.1">
    <property type="nucleotide sequence ID" value="NZ_CP146606.1"/>
</dbReference>
<name>A0ABZ2TFP4_9RHOB</name>
<accession>A0ABZ2TFP4</accession>
<organism evidence="1 2">
    <name type="scientific">Roseovarius rhodophyticola</name>
    <dbReference type="NCBI Taxonomy" id="3080827"/>
    <lineage>
        <taxon>Bacteria</taxon>
        <taxon>Pseudomonadati</taxon>
        <taxon>Pseudomonadota</taxon>
        <taxon>Alphaproteobacteria</taxon>
        <taxon>Rhodobacterales</taxon>
        <taxon>Roseobacteraceae</taxon>
        <taxon>Roseovarius</taxon>
    </lineage>
</organism>
<keyword evidence="2" id="KW-1185">Reference proteome</keyword>
<evidence type="ECO:0000313" key="2">
    <source>
        <dbReference type="Proteomes" id="UP001281305"/>
    </source>
</evidence>
<reference evidence="1 2" key="1">
    <citation type="submission" date="2024-02" db="EMBL/GenBank/DDBJ databases">
        <title>Roseovarius strain W115 nov., isolated from a marine algae.</title>
        <authorList>
            <person name="Lee M.W."/>
            <person name="Lee J.K."/>
            <person name="Kim J.M."/>
            <person name="Choi D.G."/>
            <person name="Baek J.H."/>
            <person name="Bayburt H."/>
            <person name="Jung J.J."/>
            <person name="Han D.M."/>
            <person name="Jeon C.O."/>
        </authorList>
    </citation>
    <scope>NUCLEOTIDE SEQUENCE [LARGE SCALE GENOMIC DNA]</scope>
    <source>
        <strain evidence="1 2">W115</strain>
    </source>
</reference>